<sequence length="1201" mass="137694">MSTPFTFSNTRLKNVSSLNGDGLVGSQPPSSSESIFNGSHSDFTGTSKNSLLDSTDLPGSADYQVQLNELTRSDYYRVCELPSLPRILRDSTDAIISGYSDPISEHALVITNNSVHVWRYTSNELVPITVAFPYTPNNKNIPPQAIIIPNASPESNIIEPGLLITDSLTGSMKYYPSIQIASSSIGFLNSSSHTSITNNKSYSLNLNLKNEFIHLAKYIQDVGVVIATSTKKVSIILLTDNTGKPSLSKLDLLNNSKSSIFNIFNSINAYNLEHFQSNDKIISINQGKLFVHGSREIIIQDSNGTIDVFEYSRNNGLNHLISQSIKSRFVDSVSGMFPNCDNSFKFEETVSLNHLKNHTYLILCSIIENDTKIFFLFTAAVDEHDCMVYSTYRINNFNNNNLVLNRNTEFNNARLLVPEPYTTAYVVYNNTIVLTDVLQDLNDTHSLTHKWEDFISFKDDINLLGLGLDLNSIITVSQNSGTLKVERTSNLFSNNDNNNNIERNSHAKIQDPAFINSKEFIKSHILQAIIYNINDKNPLYFDLNFELSNYDIESATTEVTNEIINNDLKNLSKRFPNLIDHLYKRYSISNYLCSYISRNFTGENSISKDLKFKILSNTLKLNLTISFYLSIKDDQNILNILDKLVKENFNVNAVEEFFYDKVEKIIELLSILLKHLKEENHLNTNLEKYLAVVFETIKDYLNQEDNLLHELDLSFDTSLKFSPNFVHTDLLFQINNLLIQISEKYAENYNEDLSIIIYELTKFLYYSTNNLLIWFAKQELNDDSKLINNKFIEFFKTNRKSWIQLFILLGQQLKSLEFAEYFEDLISITEILENERETVVSELELTSDDIINKEGLSVKLSKISLIFDTYFSKFGYNFANTLFKYYIDNDKYKMVLIGFPSYHEYVIKFLNDDPVYGNILWIRLILDGEYEKAGESLIKYFNYNENDTIERKKLQLSIAKLSLVANNEGDDDSFSSTFDSSDLLEEISLKNNFIDLQILIKQNFSSELESLNKTDNKLNVIKSNLNSIYTKDESIINFKREMFIRFLNDKLLNVADLVDILTIITIDNNELNNFYQAFKLIALIKQSQNSNYSPRFIKLLEILIWKRLVLTKDDKIILNTIEKLISGGLLNIPSNPDGLILTYSKDDLIIEFSNDDIKTLNYSDRIDSLKLLKFENDELVTLSKQVNISSKLKSFIESLVG</sequence>
<dbReference type="PANTHER" id="PTHR13405:SF11">
    <property type="entry name" value="NUCLEAR PORE COMPLEX PROTEIN NUP133"/>
    <property type="match status" value="1"/>
</dbReference>
<dbReference type="GO" id="GO:0016973">
    <property type="term" value="P:poly(A)+ mRNA export from nucleus"/>
    <property type="evidence" value="ECO:0007669"/>
    <property type="project" value="TreeGrafter"/>
</dbReference>
<evidence type="ECO:0000256" key="2">
    <source>
        <dbReference type="ARBA" id="ARBA00005569"/>
    </source>
</evidence>
<dbReference type="GO" id="GO:0031080">
    <property type="term" value="C:nuclear pore outer ring"/>
    <property type="evidence" value="ECO:0007669"/>
    <property type="project" value="TreeGrafter"/>
</dbReference>
<keyword evidence="4" id="KW-0539">Nucleus</keyword>
<evidence type="ECO:0000256" key="4">
    <source>
        <dbReference type="ARBA" id="ARBA00023242"/>
    </source>
</evidence>
<feature type="domain" description="Nucleoporin Nup133/Nup155-like N-terminal" evidence="6">
    <location>
        <begin position="71"/>
        <end position="471"/>
    </location>
</feature>
<protein>
    <submittedName>
        <fullName evidence="7">Unnamed protein product</fullName>
    </submittedName>
</protein>
<dbReference type="InterPro" id="IPR014908">
    <property type="entry name" value="Nucleoporin_Nup133/Nup155_N"/>
</dbReference>
<dbReference type="SUPFAM" id="SSF117289">
    <property type="entry name" value="Nucleoporin domain"/>
    <property type="match status" value="1"/>
</dbReference>
<dbReference type="InterPro" id="IPR015943">
    <property type="entry name" value="WD40/YVTN_repeat-like_dom_sf"/>
</dbReference>
<evidence type="ECO:0000256" key="1">
    <source>
        <dbReference type="ARBA" id="ARBA00004123"/>
    </source>
</evidence>
<proteinExistence type="inferred from homology"/>
<dbReference type="Proteomes" id="UP001165120">
    <property type="component" value="Unassembled WGS sequence"/>
</dbReference>
<gene>
    <name evidence="7" type="ORF">Cboi02_000080100</name>
</gene>
<comment type="subcellular location">
    <subcellularLocation>
        <location evidence="1">Nucleus</location>
    </subcellularLocation>
</comment>
<keyword evidence="3" id="KW-0813">Transport</keyword>
<dbReference type="InterPro" id="IPR037624">
    <property type="entry name" value="Nup133-like"/>
</dbReference>
<dbReference type="PANTHER" id="PTHR13405">
    <property type="entry name" value="NUCLEAR PORE COMPLEX PROTEIN NUP133"/>
    <property type="match status" value="1"/>
</dbReference>
<reference evidence="7" key="1">
    <citation type="submission" date="2023-04" db="EMBL/GenBank/DDBJ databases">
        <title>Candida boidinii NBRC 10035.</title>
        <authorList>
            <person name="Ichikawa N."/>
            <person name="Sato H."/>
            <person name="Tonouchi N."/>
        </authorList>
    </citation>
    <scope>NUCLEOTIDE SEQUENCE</scope>
    <source>
        <strain evidence="7">NBRC 10035</strain>
    </source>
</reference>
<dbReference type="Gene3D" id="1.20.58.1380">
    <property type="match status" value="1"/>
</dbReference>
<dbReference type="EMBL" id="BSXN01000162">
    <property type="protein sequence ID" value="GME67377.1"/>
    <property type="molecule type" value="Genomic_DNA"/>
</dbReference>
<dbReference type="Pfam" id="PF08801">
    <property type="entry name" value="Nucleoporin_N"/>
    <property type="match status" value="1"/>
</dbReference>
<dbReference type="AlphaFoldDB" id="A0A9W6W7R3"/>
<accession>A0A9W6W7R3</accession>
<evidence type="ECO:0000259" key="6">
    <source>
        <dbReference type="Pfam" id="PF08801"/>
    </source>
</evidence>
<dbReference type="Gene3D" id="2.130.10.10">
    <property type="entry name" value="YVTN repeat-like/Quinoprotein amine dehydrogenase"/>
    <property type="match status" value="1"/>
</dbReference>
<evidence type="ECO:0000256" key="5">
    <source>
        <dbReference type="SAM" id="MobiDB-lite"/>
    </source>
</evidence>
<name>A0A9W6W7R3_CANBO</name>
<dbReference type="OrthoDB" id="103454at2759"/>
<feature type="region of interest" description="Disordered" evidence="5">
    <location>
        <begin position="18"/>
        <end position="39"/>
    </location>
</feature>
<evidence type="ECO:0000313" key="8">
    <source>
        <dbReference type="Proteomes" id="UP001165120"/>
    </source>
</evidence>
<dbReference type="GO" id="GO:0006606">
    <property type="term" value="P:protein import into nucleus"/>
    <property type="evidence" value="ECO:0007669"/>
    <property type="project" value="TreeGrafter"/>
</dbReference>
<comment type="similarity">
    <text evidence="2">Belongs to the nucleoporin Nup133 family.</text>
</comment>
<evidence type="ECO:0000256" key="3">
    <source>
        <dbReference type="ARBA" id="ARBA00022448"/>
    </source>
</evidence>
<keyword evidence="8" id="KW-1185">Reference proteome</keyword>
<organism evidence="7 8">
    <name type="scientific">Candida boidinii</name>
    <name type="common">Yeast</name>
    <dbReference type="NCBI Taxonomy" id="5477"/>
    <lineage>
        <taxon>Eukaryota</taxon>
        <taxon>Fungi</taxon>
        <taxon>Dikarya</taxon>
        <taxon>Ascomycota</taxon>
        <taxon>Saccharomycotina</taxon>
        <taxon>Pichiomycetes</taxon>
        <taxon>Pichiales</taxon>
        <taxon>Pichiaceae</taxon>
        <taxon>Ogataea</taxon>
        <taxon>Ogataea/Candida clade</taxon>
    </lineage>
</organism>
<dbReference type="GO" id="GO:0017056">
    <property type="term" value="F:structural constituent of nuclear pore"/>
    <property type="evidence" value="ECO:0007669"/>
    <property type="project" value="InterPro"/>
</dbReference>
<comment type="caution">
    <text evidence="7">The sequence shown here is derived from an EMBL/GenBank/DDBJ whole genome shotgun (WGS) entry which is preliminary data.</text>
</comment>
<evidence type="ECO:0000313" key="7">
    <source>
        <dbReference type="EMBL" id="GME67377.1"/>
    </source>
</evidence>
<dbReference type="GO" id="GO:0000972">
    <property type="term" value="P:transcription-dependent tethering of RNA polymerase II gene DNA at nuclear periphery"/>
    <property type="evidence" value="ECO:0007669"/>
    <property type="project" value="TreeGrafter"/>
</dbReference>
<feature type="compositionally biased region" description="Polar residues" evidence="5">
    <location>
        <begin position="27"/>
        <end position="39"/>
    </location>
</feature>